<proteinExistence type="inferred from homology"/>
<evidence type="ECO:0000256" key="4">
    <source>
        <dbReference type="ARBA" id="ARBA00022801"/>
    </source>
</evidence>
<feature type="transmembrane region" description="Helical" evidence="6">
    <location>
        <begin position="6"/>
        <end position="29"/>
    </location>
</feature>
<evidence type="ECO:0000313" key="8">
    <source>
        <dbReference type="EMBL" id="OGH68494.1"/>
    </source>
</evidence>
<organism evidence="8 9">
    <name type="scientific">Candidatus Magasanikbacteria bacterium RIFCSPHIGHO2_02_FULL_45_10</name>
    <dbReference type="NCBI Taxonomy" id="1798679"/>
    <lineage>
        <taxon>Bacteria</taxon>
        <taxon>Candidatus Magasanikiibacteriota</taxon>
    </lineage>
</organism>
<dbReference type="GO" id="GO:0004252">
    <property type="term" value="F:serine-type endopeptidase activity"/>
    <property type="evidence" value="ECO:0007669"/>
    <property type="project" value="InterPro"/>
</dbReference>
<gene>
    <name evidence="8" type="ORF">A3D53_00205</name>
</gene>
<evidence type="ECO:0000313" key="9">
    <source>
        <dbReference type="Proteomes" id="UP000176413"/>
    </source>
</evidence>
<dbReference type="EMBL" id="MFQA01000039">
    <property type="protein sequence ID" value="OGH68494.1"/>
    <property type="molecule type" value="Genomic_DNA"/>
</dbReference>
<evidence type="ECO:0000256" key="3">
    <source>
        <dbReference type="ARBA" id="ARBA00013208"/>
    </source>
</evidence>
<evidence type="ECO:0000256" key="6">
    <source>
        <dbReference type="RuleBase" id="RU362042"/>
    </source>
</evidence>
<name>A0A1F6MA37_9BACT</name>
<dbReference type="NCBIfam" id="TIGR02227">
    <property type="entry name" value="sigpep_I_bact"/>
    <property type="match status" value="1"/>
</dbReference>
<feature type="active site" evidence="5">
    <location>
        <position position="39"/>
    </location>
</feature>
<feature type="active site" evidence="5">
    <location>
        <position position="82"/>
    </location>
</feature>
<dbReference type="PANTHER" id="PTHR43390:SF1">
    <property type="entry name" value="CHLOROPLAST PROCESSING PEPTIDASE"/>
    <property type="match status" value="1"/>
</dbReference>
<dbReference type="InterPro" id="IPR000223">
    <property type="entry name" value="Pept_S26A_signal_pept_1"/>
</dbReference>
<keyword evidence="6" id="KW-0472">Membrane</keyword>
<dbReference type="GO" id="GO:0016020">
    <property type="term" value="C:membrane"/>
    <property type="evidence" value="ECO:0007669"/>
    <property type="project" value="UniProtKB-SubCell"/>
</dbReference>
<dbReference type="CDD" id="cd06530">
    <property type="entry name" value="S26_SPase_I"/>
    <property type="match status" value="1"/>
</dbReference>
<keyword evidence="4 6" id="KW-0378">Hydrolase</keyword>
<dbReference type="InterPro" id="IPR019757">
    <property type="entry name" value="Pept_S26A_signal_pept_1_Lys-AS"/>
</dbReference>
<comment type="caution">
    <text evidence="8">The sequence shown here is derived from an EMBL/GenBank/DDBJ whole genome shotgun (WGS) entry which is preliminary data.</text>
</comment>
<feature type="domain" description="Peptidase S26" evidence="7">
    <location>
        <begin position="10"/>
        <end position="169"/>
    </location>
</feature>
<protein>
    <recommendedName>
        <fullName evidence="3 6">Signal peptidase I</fullName>
        <ecNumber evidence="3 6">3.4.21.89</ecNumber>
    </recommendedName>
</protein>
<dbReference type="GO" id="GO:0006465">
    <property type="term" value="P:signal peptide processing"/>
    <property type="evidence" value="ECO:0007669"/>
    <property type="project" value="InterPro"/>
</dbReference>
<keyword evidence="6" id="KW-1133">Transmembrane helix</keyword>
<dbReference type="PANTHER" id="PTHR43390">
    <property type="entry name" value="SIGNAL PEPTIDASE I"/>
    <property type="match status" value="1"/>
</dbReference>
<dbReference type="AlphaFoldDB" id="A0A1F6MA37"/>
<comment type="similarity">
    <text evidence="2 6">Belongs to the peptidase S26 family.</text>
</comment>
<dbReference type="Gene3D" id="2.10.109.10">
    <property type="entry name" value="Umud Fragment, subunit A"/>
    <property type="match status" value="1"/>
</dbReference>
<dbReference type="InterPro" id="IPR019758">
    <property type="entry name" value="Pept_S26A_signal_pept_1_CS"/>
</dbReference>
<dbReference type="PROSITE" id="PS00760">
    <property type="entry name" value="SPASE_I_2"/>
    <property type="match status" value="1"/>
</dbReference>
<dbReference type="GO" id="GO:0009003">
    <property type="term" value="F:signal peptidase activity"/>
    <property type="evidence" value="ECO:0007669"/>
    <property type="project" value="UniProtKB-EC"/>
</dbReference>
<dbReference type="Pfam" id="PF10502">
    <property type="entry name" value="Peptidase_S26"/>
    <property type="match status" value="1"/>
</dbReference>
<dbReference type="SUPFAM" id="SSF51306">
    <property type="entry name" value="LexA/Signal peptidase"/>
    <property type="match status" value="1"/>
</dbReference>
<dbReference type="Proteomes" id="UP000176413">
    <property type="component" value="Unassembled WGS sequence"/>
</dbReference>
<keyword evidence="6" id="KW-0812">Transmembrane</keyword>
<comment type="catalytic activity">
    <reaction evidence="1 6">
        <text>Cleavage of hydrophobic, N-terminal signal or leader sequences from secreted and periplasmic proteins.</text>
        <dbReference type="EC" id="3.4.21.89"/>
    </reaction>
</comment>
<comment type="subcellular location">
    <subcellularLocation>
        <location evidence="6">Membrane</location>
        <topology evidence="6">Single-pass type II membrane protein</topology>
    </subcellularLocation>
</comment>
<dbReference type="EC" id="3.4.21.89" evidence="3 6"/>
<accession>A0A1F6MA37</accession>
<keyword evidence="6" id="KW-0645">Protease</keyword>
<dbReference type="InterPro" id="IPR019533">
    <property type="entry name" value="Peptidase_S26"/>
</dbReference>
<sequence>MGGLGLFVVEVLRIAILAAVTIVVIRYFLFKPFYVKGASMEPNFYDHEYLIIDELSYRLREPVRGEVIVFRYPNNPEEYFLKRIVALPGERIKISAGKVAIYNADHPEGIAVKENYLPHDLATLGEKISTLGQDEYFVLGDNRPNSFDSRRFGPIHKSAIVGRALFRGWPVSRIEKFESPGFNL</sequence>
<dbReference type="PROSITE" id="PS00761">
    <property type="entry name" value="SPASE_I_3"/>
    <property type="match status" value="1"/>
</dbReference>
<evidence type="ECO:0000256" key="2">
    <source>
        <dbReference type="ARBA" id="ARBA00009370"/>
    </source>
</evidence>
<dbReference type="InterPro" id="IPR036286">
    <property type="entry name" value="LexA/Signal_pep-like_sf"/>
</dbReference>
<evidence type="ECO:0000259" key="7">
    <source>
        <dbReference type="Pfam" id="PF10502"/>
    </source>
</evidence>
<dbReference type="PRINTS" id="PR00727">
    <property type="entry name" value="LEADERPTASE"/>
</dbReference>
<reference evidence="8 9" key="1">
    <citation type="journal article" date="2016" name="Nat. Commun.">
        <title>Thousands of microbial genomes shed light on interconnected biogeochemical processes in an aquifer system.</title>
        <authorList>
            <person name="Anantharaman K."/>
            <person name="Brown C.T."/>
            <person name="Hug L.A."/>
            <person name="Sharon I."/>
            <person name="Castelle C.J."/>
            <person name="Probst A.J."/>
            <person name="Thomas B.C."/>
            <person name="Singh A."/>
            <person name="Wilkins M.J."/>
            <person name="Karaoz U."/>
            <person name="Brodie E.L."/>
            <person name="Williams K.H."/>
            <person name="Hubbard S.S."/>
            <person name="Banfield J.F."/>
        </authorList>
    </citation>
    <scope>NUCLEOTIDE SEQUENCE [LARGE SCALE GENOMIC DNA]</scope>
</reference>
<evidence type="ECO:0000256" key="5">
    <source>
        <dbReference type="PIRSR" id="PIRSR600223-1"/>
    </source>
</evidence>
<evidence type="ECO:0000256" key="1">
    <source>
        <dbReference type="ARBA" id="ARBA00000677"/>
    </source>
</evidence>